<dbReference type="PROSITE" id="PS50893">
    <property type="entry name" value="ABC_TRANSPORTER_2"/>
    <property type="match status" value="1"/>
</dbReference>
<organism evidence="3 4">
    <name type="scientific">Fluviicola taffensis (strain DSM 16823 / NCIMB 13979 / RW262)</name>
    <dbReference type="NCBI Taxonomy" id="755732"/>
    <lineage>
        <taxon>Bacteria</taxon>
        <taxon>Pseudomonadati</taxon>
        <taxon>Bacteroidota</taxon>
        <taxon>Flavobacteriia</taxon>
        <taxon>Flavobacteriales</taxon>
        <taxon>Crocinitomicaceae</taxon>
        <taxon>Fluviicola</taxon>
    </lineage>
</organism>
<dbReference type="KEGG" id="fte:Fluta_3611"/>
<dbReference type="HOGENOM" id="CLU_000604_1_22_10"/>
<reference evidence="4" key="2">
    <citation type="submission" date="2011-02" db="EMBL/GenBank/DDBJ databases">
        <title>The complete genome of Fluviicola taffensis DSM 16823.</title>
        <authorList>
            <consortium name="US DOE Joint Genome Institute (JGI-PGF)"/>
            <person name="Lucas S."/>
            <person name="Copeland A."/>
            <person name="Lapidus A."/>
            <person name="Bruce D."/>
            <person name="Goodwin L."/>
            <person name="Pitluck S."/>
            <person name="Kyrpides N."/>
            <person name="Mavromatis K."/>
            <person name="Ivanova N."/>
            <person name="Mikhailova N."/>
            <person name="Pagani I."/>
            <person name="Chertkov O."/>
            <person name="Detter J.C."/>
            <person name="Han C."/>
            <person name="Tapia R."/>
            <person name="Land M."/>
            <person name="Hauser L."/>
            <person name="Markowitz V."/>
            <person name="Cheng J.-F."/>
            <person name="Hugenholtz P."/>
            <person name="Woyke T."/>
            <person name="Wu D."/>
            <person name="Tindall B."/>
            <person name="Pomrenke H.G."/>
            <person name="Brambilla E."/>
            <person name="Klenk H.-P."/>
            <person name="Eisen J.A."/>
        </authorList>
    </citation>
    <scope>NUCLEOTIDE SEQUENCE [LARGE SCALE GENOMIC DNA]</scope>
    <source>
        <strain evidence="4">DSM 16823 / RW262 / RW262</strain>
    </source>
</reference>
<evidence type="ECO:0000256" key="1">
    <source>
        <dbReference type="ARBA" id="ARBA00005417"/>
    </source>
</evidence>
<dbReference type="OrthoDB" id="1098100at2"/>
<reference evidence="3 4" key="1">
    <citation type="journal article" date="2011" name="Stand. Genomic Sci.">
        <title>Complete genome sequence of the gliding freshwater bacterium Fluviicola taffensis type strain (RW262).</title>
        <authorList>
            <person name="Woyke T."/>
            <person name="Chertkov O."/>
            <person name="Lapidus A."/>
            <person name="Nolan M."/>
            <person name="Lucas S."/>
            <person name="Del Rio T.G."/>
            <person name="Tice H."/>
            <person name="Cheng J.F."/>
            <person name="Tapia R."/>
            <person name="Han C."/>
            <person name="Goodwin L."/>
            <person name="Pitluck S."/>
            <person name="Liolios K."/>
            <person name="Pagani I."/>
            <person name="Ivanova N."/>
            <person name="Huntemann M."/>
            <person name="Mavromatis K."/>
            <person name="Mikhailova N."/>
            <person name="Pati A."/>
            <person name="Chen A."/>
            <person name="Palaniappan K."/>
            <person name="Land M."/>
            <person name="Hauser L."/>
            <person name="Brambilla E.M."/>
            <person name="Rohde M."/>
            <person name="Mwirichia R."/>
            <person name="Sikorski J."/>
            <person name="Tindall B.J."/>
            <person name="Goker M."/>
            <person name="Bristow J."/>
            <person name="Eisen J.A."/>
            <person name="Markowitz V."/>
            <person name="Hugenholtz P."/>
            <person name="Klenk H.P."/>
            <person name="Kyrpides N.C."/>
        </authorList>
    </citation>
    <scope>NUCLEOTIDE SEQUENCE [LARGE SCALE GENOMIC DNA]</scope>
    <source>
        <strain evidence="4">DSM 16823 / RW262 / RW262</strain>
    </source>
</reference>
<feature type="domain" description="ABC transporter" evidence="2">
    <location>
        <begin position="3"/>
        <end position="213"/>
    </location>
</feature>
<dbReference type="PANTHER" id="PTHR24220">
    <property type="entry name" value="IMPORT ATP-BINDING PROTEIN"/>
    <property type="match status" value="1"/>
</dbReference>
<accession>F2IE16</accession>
<dbReference type="EMBL" id="CP002542">
    <property type="protein sequence ID" value="AEA45580.1"/>
    <property type="molecule type" value="Genomic_DNA"/>
</dbReference>
<name>F2IE16_FLUTR</name>
<dbReference type="PANTHER" id="PTHR24220:SF689">
    <property type="entry name" value="LIPOPROTEIN-RELEASING SYSTEM ATP-BINDING PROTEIN LOLD"/>
    <property type="match status" value="1"/>
</dbReference>
<dbReference type="Pfam" id="PF00005">
    <property type="entry name" value="ABC_tran"/>
    <property type="match status" value="1"/>
</dbReference>
<dbReference type="GO" id="GO:0005524">
    <property type="term" value="F:ATP binding"/>
    <property type="evidence" value="ECO:0007669"/>
    <property type="project" value="InterPro"/>
</dbReference>
<dbReference type="AlphaFoldDB" id="F2IE16"/>
<dbReference type="GO" id="GO:0022857">
    <property type="term" value="F:transmembrane transporter activity"/>
    <property type="evidence" value="ECO:0007669"/>
    <property type="project" value="TreeGrafter"/>
</dbReference>
<dbReference type="InterPro" id="IPR027417">
    <property type="entry name" value="P-loop_NTPase"/>
</dbReference>
<evidence type="ECO:0000313" key="3">
    <source>
        <dbReference type="EMBL" id="AEA45580.1"/>
    </source>
</evidence>
<dbReference type="SUPFAM" id="SSF52540">
    <property type="entry name" value="P-loop containing nucleoside triphosphate hydrolases"/>
    <property type="match status" value="1"/>
</dbReference>
<evidence type="ECO:0000259" key="2">
    <source>
        <dbReference type="PROSITE" id="PS50893"/>
    </source>
</evidence>
<comment type="similarity">
    <text evidence="1">Belongs to the ABC transporter superfamily.</text>
</comment>
<evidence type="ECO:0000313" key="4">
    <source>
        <dbReference type="Proteomes" id="UP000007463"/>
    </source>
</evidence>
<proteinExistence type="inferred from homology"/>
<dbReference type="GO" id="GO:0016887">
    <property type="term" value="F:ATP hydrolysis activity"/>
    <property type="evidence" value="ECO:0007669"/>
    <property type="project" value="InterPro"/>
</dbReference>
<keyword evidence="4" id="KW-1185">Reference proteome</keyword>
<dbReference type="GO" id="GO:0005886">
    <property type="term" value="C:plasma membrane"/>
    <property type="evidence" value="ECO:0007669"/>
    <property type="project" value="TreeGrafter"/>
</dbReference>
<dbReference type="InterPro" id="IPR015854">
    <property type="entry name" value="ABC_transpr_LolD-like"/>
</dbReference>
<dbReference type="InterPro" id="IPR003439">
    <property type="entry name" value="ABC_transporter-like_ATP-bd"/>
</dbReference>
<dbReference type="Gene3D" id="3.40.50.300">
    <property type="entry name" value="P-loop containing nucleotide triphosphate hydrolases"/>
    <property type="match status" value="1"/>
</dbReference>
<dbReference type="STRING" id="755732.Fluta_3611"/>
<dbReference type="eggNOG" id="COG1136">
    <property type="taxonomic scope" value="Bacteria"/>
</dbReference>
<gene>
    <name evidence="3" type="ordered locus">Fluta_3611</name>
</gene>
<dbReference type="Proteomes" id="UP000007463">
    <property type="component" value="Chromosome"/>
</dbReference>
<protein>
    <submittedName>
        <fullName evidence="3">ABC transporter related protein</fullName>
    </submittedName>
</protein>
<sequence length="213" mass="24465">MNIQFNQVMPFPLASISHGVDSIWGNEAKLEAGKKILLNASSGKGKSTFSMTVFGIRKDYDGTILYDGQDIKSFSVDEWVEIRQRRISTVFQDLQLFHKLTVAENLLLKNQLTDYKTEQEIKSMLNQLEIGHKWNDPCGLLSMGQQQRVAIVRSLCQPFNWLVLDEPFSHLDEQNSMRCLSMIDAECNRQNAGFILTSLDDDNRFSYDYELKL</sequence>
<dbReference type="RefSeq" id="WP_013688347.1">
    <property type="nucleotide sequence ID" value="NC_015321.1"/>
</dbReference>